<accession>A0A4R6UEQ7</accession>
<keyword evidence="4 5" id="KW-0963">Cytoplasm</keyword>
<evidence type="ECO:0000259" key="7">
    <source>
        <dbReference type="Pfam" id="PF21981"/>
    </source>
</evidence>
<dbReference type="EMBL" id="SNYL01000003">
    <property type="protein sequence ID" value="TDQ44406.1"/>
    <property type="molecule type" value="Genomic_DNA"/>
</dbReference>
<feature type="domain" description="RecX first three-helical" evidence="8">
    <location>
        <begin position="14"/>
        <end position="48"/>
    </location>
</feature>
<dbReference type="Pfam" id="PF02631">
    <property type="entry name" value="RecX_HTH2"/>
    <property type="match status" value="1"/>
</dbReference>
<dbReference type="Pfam" id="PF21981">
    <property type="entry name" value="RecX_HTH3"/>
    <property type="match status" value="1"/>
</dbReference>
<evidence type="ECO:0000256" key="5">
    <source>
        <dbReference type="HAMAP-Rule" id="MF_01114"/>
    </source>
</evidence>
<name>A0A4R6UEQ7_9BURK</name>
<feature type="domain" description="RecX third three-helical" evidence="7">
    <location>
        <begin position="102"/>
        <end position="144"/>
    </location>
</feature>
<dbReference type="RefSeq" id="WP_133596005.1">
    <property type="nucleotide sequence ID" value="NZ_SNYL01000003.1"/>
</dbReference>
<dbReference type="HAMAP" id="MF_01114">
    <property type="entry name" value="RecX"/>
    <property type="match status" value="1"/>
</dbReference>
<dbReference type="InterPro" id="IPR036388">
    <property type="entry name" value="WH-like_DNA-bd_sf"/>
</dbReference>
<dbReference type="OrthoDB" id="5295441at2"/>
<evidence type="ECO:0000256" key="2">
    <source>
        <dbReference type="ARBA" id="ARBA00009695"/>
    </source>
</evidence>
<dbReference type="InterPro" id="IPR003783">
    <property type="entry name" value="Regulatory_RecX"/>
</dbReference>
<dbReference type="NCBIfam" id="NF001055">
    <property type="entry name" value="PRK00117.2-5"/>
    <property type="match status" value="1"/>
</dbReference>
<dbReference type="InterPro" id="IPR053926">
    <property type="entry name" value="RecX_HTH_1st"/>
</dbReference>
<organism evidence="9 10">
    <name type="scientific">Tepidicella xavieri</name>
    <dbReference type="NCBI Taxonomy" id="360241"/>
    <lineage>
        <taxon>Bacteria</taxon>
        <taxon>Pseudomonadati</taxon>
        <taxon>Pseudomonadota</taxon>
        <taxon>Betaproteobacteria</taxon>
        <taxon>Burkholderiales</taxon>
        <taxon>Tepidicella</taxon>
    </lineage>
</organism>
<dbReference type="GO" id="GO:0006282">
    <property type="term" value="P:regulation of DNA repair"/>
    <property type="evidence" value="ECO:0007669"/>
    <property type="project" value="UniProtKB-UniRule"/>
</dbReference>
<dbReference type="Gene3D" id="1.10.10.10">
    <property type="entry name" value="Winged helix-like DNA-binding domain superfamily/Winged helix DNA-binding domain"/>
    <property type="match status" value="3"/>
</dbReference>
<dbReference type="InterPro" id="IPR053925">
    <property type="entry name" value="RecX_HTH_3rd"/>
</dbReference>
<evidence type="ECO:0000313" key="9">
    <source>
        <dbReference type="EMBL" id="TDQ44406.1"/>
    </source>
</evidence>
<evidence type="ECO:0000256" key="4">
    <source>
        <dbReference type="ARBA" id="ARBA00022490"/>
    </source>
</evidence>
<evidence type="ECO:0000313" key="10">
    <source>
        <dbReference type="Proteomes" id="UP000295510"/>
    </source>
</evidence>
<dbReference type="Proteomes" id="UP000295510">
    <property type="component" value="Unassembled WGS sequence"/>
</dbReference>
<dbReference type="GO" id="GO:0005737">
    <property type="term" value="C:cytoplasm"/>
    <property type="evidence" value="ECO:0007669"/>
    <property type="project" value="UniProtKB-SubCell"/>
</dbReference>
<gene>
    <name evidence="5" type="primary">recX</name>
    <name evidence="9" type="ORF">DFR43_103150</name>
</gene>
<keyword evidence="10" id="KW-1185">Reference proteome</keyword>
<evidence type="ECO:0000259" key="6">
    <source>
        <dbReference type="Pfam" id="PF02631"/>
    </source>
</evidence>
<protein>
    <recommendedName>
        <fullName evidence="3 5">Regulatory protein RecX</fullName>
    </recommendedName>
</protein>
<comment type="caution">
    <text evidence="9">The sequence shown here is derived from an EMBL/GenBank/DDBJ whole genome shotgun (WGS) entry which is preliminary data.</text>
</comment>
<dbReference type="PANTHER" id="PTHR33602:SF1">
    <property type="entry name" value="REGULATORY PROTEIN RECX FAMILY PROTEIN"/>
    <property type="match status" value="1"/>
</dbReference>
<comment type="similarity">
    <text evidence="2 5">Belongs to the RecX family.</text>
</comment>
<comment type="function">
    <text evidence="5">Modulates RecA activity.</text>
</comment>
<dbReference type="PANTHER" id="PTHR33602">
    <property type="entry name" value="REGULATORY PROTEIN RECX FAMILY PROTEIN"/>
    <property type="match status" value="1"/>
</dbReference>
<dbReference type="InterPro" id="IPR053924">
    <property type="entry name" value="RecX_HTH_2nd"/>
</dbReference>
<proteinExistence type="inferred from homology"/>
<dbReference type="AlphaFoldDB" id="A0A4R6UEQ7"/>
<sequence length="164" mass="18090">MIGRPSGPPSLQSRALRWLARREHSRQELAQKLAPHAADAQEVLAVLDALQREGWLSDERFAEALSRQRAQRYGLRRVQADLRAKGVDEATIDAATHHLADSEAQRAQAAWSRRFGVPPPSAQERARQIRHLIAKGFAPELAARTVPRVHSAAEADDAFSPDGA</sequence>
<evidence type="ECO:0000256" key="3">
    <source>
        <dbReference type="ARBA" id="ARBA00018111"/>
    </source>
</evidence>
<evidence type="ECO:0000256" key="1">
    <source>
        <dbReference type="ARBA" id="ARBA00004496"/>
    </source>
</evidence>
<evidence type="ECO:0000259" key="8">
    <source>
        <dbReference type="Pfam" id="PF21982"/>
    </source>
</evidence>
<dbReference type="Pfam" id="PF21982">
    <property type="entry name" value="RecX_HTH1"/>
    <property type="match status" value="1"/>
</dbReference>
<comment type="subcellular location">
    <subcellularLocation>
        <location evidence="1 5">Cytoplasm</location>
    </subcellularLocation>
</comment>
<feature type="domain" description="RecX second three-helical" evidence="6">
    <location>
        <begin position="57"/>
        <end position="95"/>
    </location>
</feature>
<reference evidence="9 10" key="1">
    <citation type="submission" date="2019-03" db="EMBL/GenBank/DDBJ databases">
        <title>Genomic Encyclopedia of Type Strains, Phase IV (KMG-IV): sequencing the most valuable type-strain genomes for metagenomic binning, comparative biology and taxonomic classification.</title>
        <authorList>
            <person name="Goeker M."/>
        </authorList>
    </citation>
    <scope>NUCLEOTIDE SEQUENCE [LARGE SCALE GENOMIC DNA]</scope>
    <source>
        <strain evidence="9 10">DSM 19605</strain>
    </source>
</reference>